<evidence type="ECO:0000313" key="3">
    <source>
        <dbReference type="Proteomes" id="UP001189429"/>
    </source>
</evidence>
<feature type="compositionally biased region" description="Basic and acidic residues" evidence="1">
    <location>
        <begin position="34"/>
        <end position="48"/>
    </location>
</feature>
<organism evidence="2 3">
    <name type="scientific">Prorocentrum cordatum</name>
    <dbReference type="NCBI Taxonomy" id="2364126"/>
    <lineage>
        <taxon>Eukaryota</taxon>
        <taxon>Sar</taxon>
        <taxon>Alveolata</taxon>
        <taxon>Dinophyceae</taxon>
        <taxon>Prorocentrales</taxon>
        <taxon>Prorocentraceae</taxon>
        <taxon>Prorocentrum</taxon>
    </lineage>
</organism>
<evidence type="ECO:0000313" key="2">
    <source>
        <dbReference type="EMBL" id="CAK0804714.1"/>
    </source>
</evidence>
<reference evidence="2" key="1">
    <citation type="submission" date="2023-10" db="EMBL/GenBank/DDBJ databases">
        <authorList>
            <person name="Chen Y."/>
            <person name="Shah S."/>
            <person name="Dougan E. K."/>
            <person name="Thang M."/>
            <person name="Chan C."/>
        </authorList>
    </citation>
    <scope>NUCLEOTIDE SEQUENCE [LARGE SCALE GENOMIC DNA]</scope>
</reference>
<accession>A0ABN9QFI9</accession>
<comment type="caution">
    <text evidence="2">The sequence shown here is derived from an EMBL/GenBank/DDBJ whole genome shotgun (WGS) entry which is preliminary data.</text>
</comment>
<name>A0ABN9QFI9_9DINO</name>
<evidence type="ECO:0000256" key="1">
    <source>
        <dbReference type="SAM" id="MobiDB-lite"/>
    </source>
</evidence>
<sequence>GPAARVIVRRSFFAAAQASPVAPERFSAPAFSEKTARAGAAEKGEDGGRKRRRKRRTRRTRRRSAPARSSEDAPRSIRAIALVHRGEAIALAVRALLAVAPGAAARRVLLRVRARRGLRLVQDDGPLGTIIPYSEQVSE</sequence>
<feature type="compositionally biased region" description="Basic residues" evidence="1">
    <location>
        <begin position="49"/>
        <end position="65"/>
    </location>
</feature>
<proteinExistence type="predicted"/>
<dbReference type="Proteomes" id="UP001189429">
    <property type="component" value="Unassembled WGS sequence"/>
</dbReference>
<keyword evidence="3" id="KW-1185">Reference proteome</keyword>
<feature type="non-terminal residue" evidence="2">
    <location>
        <position position="1"/>
    </location>
</feature>
<feature type="region of interest" description="Disordered" evidence="1">
    <location>
        <begin position="16"/>
        <end position="75"/>
    </location>
</feature>
<dbReference type="EMBL" id="CAUYUJ010003303">
    <property type="protein sequence ID" value="CAK0804714.1"/>
    <property type="molecule type" value="Genomic_DNA"/>
</dbReference>
<gene>
    <name evidence="2" type="ORF">PCOR1329_LOCUS11430</name>
</gene>
<protein>
    <submittedName>
        <fullName evidence="2">Uncharacterized protein</fullName>
    </submittedName>
</protein>